<organism evidence="1 2">
    <name type="scientific">Heterorhabditis bacteriophora</name>
    <name type="common">Entomopathogenic nematode worm</name>
    <dbReference type="NCBI Taxonomy" id="37862"/>
    <lineage>
        <taxon>Eukaryota</taxon>
        <taxon>Metazoa</taxon>
        <taxon>Ecdysozoa</taxon>
        <taxon>Nematoda</taxon>
        <taxon>Chromadorea</taxon>
        <taxon>Rhabditida</taxon>
        <taxon>Rhabditina</taxon>
        <taxon>Rhabditomorpha</taxon>
        <taxon>Strongyloidea</taxon>
        <taxon>Heterorhabditidae</taxon>
        <taxon>Heterorhabditis</taxon>
    </lineage>
</organism>
<keyword evidence="1" id="KW-1185">Reference proteome</keyword>
<evidence type="ECO:0000313" key="2">
    <source>
        <dbReference type="WBParaSite" id="Hba_15756"/>
    </source>
</evidence>
<dbReference type="WBParaSite" id="Hba_15756">
    <property type="protein sequence ID" value="Hba_15756"/>
    <property type="gene ID" value="Hba_15756"/>
</dbReference>
<evidence type="ECO:0000313" key="1">
    <source>
        <dbReference type="Proteomes" id="UP000095283"/>
    </source>
</evidence>
<dbReference type="Proteomes" id="UP000095283">
    <property type="component" value="Unplaced"/>
</dbReference>
<proteinExistence type="predicted"/>
<name>A0A1I7XDZ3_HETBA</name>
<protein>
    <submittedName>
        <fullName evidence="2">Uncharacterized protein</fullName>
    </submittedName>
</protein>
<accession>A0A1I7XDZ3</accession>
<reference evidence="2" key="1">
    <citation type="submission" date="2016-11" db="UniProtKB">
        <authorList>
            <consortium name="WormBaseParasite"/>
        </authorList>
    </citation>
    <scope>IDENTIFICATION</scope>
</reference>
<sequence length="228" mass="26048">MSVFYPTIHISTSSMKTKQCEQDIFTFDLAFQSGIKSNNDISMFTSSAICQPMPYNGSNSTVSNCSQRSLRRSYTGLFYMCRKDPKTTEERLTAVQSLLTYIYGGNKPRSNSERINWSSHRRVFSLGQQQPGKVAETNISNAEQIKFVRQCYVGTNLIREEVDSLLCEIDFANCRLMRAVRQRSFQRSRLQAQLSMITAILQALSPKRKQCSVVNGYEPSNMPWTPDR</sequence>
<dbReference type="AlphaFoldDB" id="A0A1I7XDZ3"/>